<evidence type="ECO:0000313" key="3">
    <source>
        <dbReference type="Proteomes" id="UP000625711"/>
    </source>
</evidence>
<feature type="region of interest" description="Disordered" evidence="1">
    <location>
        <begin position="1"/>
        <end position="22"/>
    </location>
</feature>
<name>A0A834IT36_RHYFE</name>
<dbReference type="AlphaFoldDB" id="A0A834IT36"/>
<comment type="caution">
    <text evidence="2">The sequence shown here is derived from an EMBL/GenBank/DDBJ whole genome shotgun (WGS) entry which is preliminary data.</text>
</comment>
<dbReference type="Proteomes" id="UP000625711">
    <property type="component" value="Unassembled WGS sequence"/>
</dbReference>
<protein>
    <submittedName>
        <fullName evidence="2">Uncharacterized protein</fullName>
    </submittedName>
</protein>
<keyword evidence="3" id="KW-1185">Reference proteome</keyword>
<sequence>MSTEDGESNGRPKEAPIKNPHTDNRISFTHILEKTTKNINKPLSPYRFGKEVCYPTESKLILTFFQPLSIGEAAKTLLKNCVGSATDVFRSNFVAI</sequence>
<proteinExistence type="predicted"/>
<evidence type="ECO:0000256" key="1">
    <source>
        <dbReference type="SAM" id="MobiDB-lite"/>
    </source>
</evidence>
<organism evidence="2 3">
    <name type="scientific">Rhynchophorus ferrugineus</name>
    <name type="common">Red palm weevil</name>
    <name type="synonym">Curculio ferrugineus</name>
    <dbReference type="NCBI Taxonomy" id="354439"/>
    <lineage>
        <taxon>Eukaryota</taxon>
        <taxon>Metazoa</taxon>
        <taxon>Ecdysozoa</taxon>
        <taxon>Arthropoda</taxon>
        <taxon>Hexapoda</taxon>
        <taxon>Insecta</taxon>
        <taxon>Pterygota</taxon>
        <taxon>Neoptera</taxon>
        <taxon>Endopterygota</taxon>
        <taxon>Coleoptera</taxon>
        <taxon>Polyphaga</taxon>
        <taxon>Cucujiformia</taxon>
        <taxon>Curculionidae</taxon>
        <taxon>Dryophthorinae</taxon>
        <taxon>Rhynchophorus</taxon>
    </lineage>
</organism>
<feature type="compositionally biased region" description="Basic and acidic residues" evidence="1">
    <location>
        <begin position="8"/>
        <end position="22"/>
    </location>
</feature>
<accession>A0A834IT36</accession>
<dbReference type="EMBL" id="JAACXV010000076">
    <property type="protein sequence ID" value="KAF7284553.1"/>
    <property type="molecule type" value="Genomic_DNA"/>
</dbReference>
<evidence type="ECO:0000313" key="2">
    <source>
        <dbReference type="EMBL" id="KAF7284553.1"/>
    </source>
</evidence>
<gene>
    <name evidence="2" type="ORF">GWI33_022003</name>
</gene>
<reference evidence="2" key="1">
    <citation type="submission" date="2020-08" db="EMBL/GenBank/DDBJ databases">
        <title>Genome sequencing and assembly of the red palm weevil Rhynchophorus ferrugineus.</title>
        <authorList>
            <person name="Dias G.B."/>
            <person name="Bergman C.M."/>
            <person name="Manee M."/>
        </authorList>
    </citation>
    <scope>NUCLEOTIDE SEQUENCE</scope>
    <source>
        <strain evidence="2">AA-2017</strain>
        <tissue evidence="2">Whole larva</tissue>
    </source>
</reference>